<gene>
    <name evidence="3" type="ORF">M9Y10_002130</name>
</gene>
<accession>A0ABR2L9V2</accession>
<proteinExistence type="predicted"/>
<evidence type="ECO:0000259" key="2">
    <source>
        <dbReference type="Pfam" id="PF03184"/>
    </source>
</evidence>
<comment type="caution">
    <text evidence="3">The sequence shown here is derived from an EMBL/GenBank/DDBJ whole genome shotgun (WGS) entry which is preliminary data.</text>
</comment>
<evidence type="ECO:0000256" key="1">
    <source>
        <dbReference type="SAM" id="MobiDB-lite"/>
    </source>
</evidence>
<dbReference type="InterPro" id="IPR004875">
    <property type="entry name" value="DDE_SF_endonuclease_dom"/>
</dbReference>
<protein>
    <recommendedName>
        <fullName evidence="2">DDE-1 domain-containing protein</fullName>
    </recommendedName>
</protein>
<organism evidence="3 4">
    <name type="scientific">Tritrichomonas musculus</name>
    <dbReference type="NCBI Taxonomy" id="1915356"/>
    <lineage>
        <taxon>Eukaryota</taxon>
        <taxon>Metamonada</taxon>
        <taxon>Parabasalia</taxon>
        <taxon>Tritrichomonadida</taxon>
        <taxon>Tritrichomonadidae</taxon>
        <taxon>Tritrichomonas</taxon>
    </lineage>
</organism>
<name>A0ABR2L9V2_9EUKA</name>
<feature type="compositionally biased region" description="Acidic residues" evidence="1">
    <location>
        <begin position="131"/>
        <end position="146"/>
    </location>
</feature>
<evidence type="ECO:0000313" key="4">
    <source>
        <dbReference type="Proteomes" id="UP001470230"/>
    </source>
</evidence>
<feature type="domain" description="DDE-1" evidence="2">
    <location>
        <begin position="5"/>
        <end position="94"/>
    </location>
</feature>
<dbReference type="InterPro" id="IPR036397">
    <property type="entry name" value="RNaseH_sf"/>
</dbReference>
<dbReference type="EMBL" id="JAPFFF010000001">
    <property type="protein sequence ID" value="KAK8899808.1"/>
    <property type="molecule type" value="Genomic_DNA"/>
</dbReference>
<reference evidence="3 4" key="1">
    <citation type="submission" date="2024-04" db="EMBL/GenBank/DDBJ databases">
        <title>Tritrichomonas musculus Genome.</title>
        <authorList>
            <person name="Alves-Ferreira E."/>
            <person name="Grigg M."/>
            <person name="Lorenzi H."/>
            <person name="Galac M."/>
        </authorList>
    </citation>
    <scope>NUCLEOTIDE SEQUENCE [LARGE SCALE GENOMIC DNA]</scope>
    <source>
        <strain evidence="3 4">EAF2021</strain>
    </source>
</reference>
<keyword evidence="4" id="KW-1185">Reference proteome</keyword>
<sequence>MEPCALLLDCFKAHCTAAVRKFAKEHYIELIFVPANGTSEYHPLDRRIFGILKSKLRSLAGSRIFAGSQRFEMIAKDLVNSWAEISQENLQSAWSIPKLDELVQRIDRGEAIDEVNLDLDLLDFLQIEEDEELEEEEEEWESDVDDLNYRDY</sequence>
<feature type="region of interest" description="Disordered" evidence="1">
    <location>
        <begin position="131"/>
        <end position="152"/>
    </location>
</feature>
<dbReference type="Gene3D" id="3.30.420.10">
    <property type="entry name" value="Ribonuclease H-like superfamily/Ribonuclease H"/>
    <property type="match status" value="1"/>
</dbReference>
<evidence type="ECO:0000313" key="3">
    <source>
        <dbReference type="EMBL" id="KAK8899808.1"/>
    </source>
</evidence>
<dbReference type="Pfam" id="PF03184">
    <property type="entry name" value="DDE_1"/>
    <property type="match status" value="1"/>
</dbReference>
<dbReference type="Proteomes" id="UP001470230">
    <property type="component" value="Unassembled WGS sequence"/>
</dbReference>